<dbReference type="InterPro" id="IPR006867">
    <property type="entry name" value="DUF632"/>
</dbReference>
<organism evidence="5 6">
    <name type="scientific">Oldenlandia corymbosa var. corymbosa</name>
    <dbReference type="NCBI Taxonomy" id="529605"/>
    <lineage>
        <taxon>Eukaryota</taxon>
        <taxon>Viridiplantae</taxon>
        <taxon>Streptophyta</taxon>
        <taxon>Embryophyta</taxon>
        <taxon>Tracheophyta</taxon>
        <taxon>Spermatophyta</taxon>
        <taxon>Magnoliopsida</taxon>
        <taxon>eudicotyledons</taxon>
        <taxon>Gunneridae</taxon>
        <taxon>Pentapetalae</taxon>
        <taxon>asterids</taxon>
        <taxon>lamiids</taxon>
        <taxon>Gentianales</taxon>
        <taxon>Rubiaceae</taxon>
        <taxon>Rubioideae</taxon>
        <taxon>Spermacoceae</taxon>
        <taxon>Hedyotis-Oldenlandia complex</taxon>
        <taxon>Oldenlandia</taxon>
    </lineage>
</organism>
<feature type="domain" description="DUF630" evidence="4">
    <location>
        <begin position="1"/>
        <end position="59"/>
    </location>
</feature>
<evidence type="ECO:0000313" key="6">
    <source>
        <dbReference type="Proteomes" id="UP001161247"/>
    </source>
</evidence>
<evidence type="ECO:0000259" key="4">
    <source>
        <dbReference type="Pfam" id="PF04783"/>
    </source>
</evidence>
<dbReference type="Pfam" id="PF04782">
    <property type="entry name" value="DUF632"/>
    <property type="match status" value="1"/>
</dbReference>
<gene>
    <name evidence="5" type="ORF">OLC1_LOCUS1976</name>
</gene>
<name>A0AAV1C3D9_OLDCO</name>
<feature type="coiled-coil region" evidence="1">
    <location>
        <begin position="520"/>
        <end position="567"/>
    </location>
</feature>
<dbReference type="AlphaFoldDB" id="A0AAV1C3D9"/>
<evidence type="ECO:0000256" key="2">
    <source>
        <dbReference type="SAM" id="MobiDB-lite"/>
    </source>
</evidence>
<feature type="region of interest" description="Disordered" evidence="2">
    <location>
        <begin position="67"/>
        <end position="104"/>
    </location>
</feature>
<protein>
    <submittedName>
        <fullName evidence="5">OLC1v1024291C1</fullName>
    </submittedName>
</protein>
<feature type="domain" description="DUF632" evidence="3">
    <location>
        <begin position="229"/>
        <end position="531"/>
    </location>
</feature>
<dbReference type="PANTHER" id="PTHR21450:SF21">
    <property type="entry name" value="REDUCTASE SUBUNIT C, PUTATIVE (DUF630 AND DUF632)-RELATED"/>
    <property type="match status" value="1"/>
</dbReference>
<dbReference type="Proteomes" id="UP001161247">
    <property type="component" value="Chromosome 1"/>
</dbReference>
<dbReference type="Pfam" id="PF04783">
    <property type="entry name" value="DUF630"/>
    <property type="match status" value="1"/>
</dbReference>
<sequence>MGCVASSIDKEDRVRACKERKRILKHLLVVRKQFADSQLAYLKALRNTGVTLRQFTESESLELEDAALGPALPPSPPPPLPPSPPPPPNFSPDLRSPVHKNSLRPSPEEIIDIDEDGCPTPPPPVLSTSWEYWDPFGSSSVLCDPKGNRLEEEQFEDENWEEANSEFVEEEEEQVDDVAANDTVNTSTTRILEKKQTVDMADDSSSVLSWHTKDTSDLAMVIWSGKKTLSGIVRDLDDYFVKASGGGKDVAVFLDISATDNTFSQSSQDNKRKRNNSSKVFSALTWSWSSKSLHSTREAVDATCATEPCKPGAHCLTLTKLYDAEQKLYKEVKEEAYTKAEQERKLSILQKLEQEDHDWTKINKTRSVVESLQSDILSLEESIKRTCSTILKLIEDELHPQLIALTSGLKSMWRRMYECHQVQNHIAEQLNHLVNQQSAEPTTEYHRHAASQLKTEVTSWHTSLCKLIKSQREFVNTFSKWIQLTESLVVGQGSTTSSAVHKLCEQWLLSFDKLPDKMALEAINSLLSAVQSIIAQQEEEVHMYKRSNKLERRLQKEMDSLVEMEMKFEGGGFSNEETQSHLDPKHPLSVKRAKIEVLKNHVEDEKSKYNNSVKVTRTMILSSLKTSLPNVFRALTAYSSAYSQSLDLVLSCETGAEPRD</sequence>
<reference evidence="5" key="1">
    <citation type="submission" date="2023-03" db="EMBL/GenBank/DDBJ databases">
        <authorList>
            <person name="Julca I."/>
        </authorList>
    </citation>
    <scope>NUCLEOTIDE SEQUENCE</scope>
</reference>
<evidence type="ECO:0000256" key="1">
    <source>
        <dbReference type="SAM" id="Coils"/>
    </source>
</evidence>
<keyword evidence="6" id="KW-1185">Reference proteome</keyword>
<keyword evidence="1" id="KW-0175">Coiled coil</keyword>
<proteinExistence type="predicted"/>
<feature type="compositionally biased region" description="Pro residues" evidence="2">
    <location>
        <begin position="71"/>
        <end position="90"/>
    </location>
</feature>
<dbReference type="EMBL" id="OX459118">
    <property type="protein sequence ID" value="CAI9089673.1"/>
    <property type="molecule type" value="Genomic_DNA"/>
</dbReference>
<evidence type="ECO:0000313" key="5">
    <source>
        <dbReference type="EMBL" id="CAI9089673.1"/>
    </source>
</evidence>
<dbReference type="PANTHER" id="PTHR21450">
    <property type="entry name" value="PROTEIN ALTERED PHOSPHATE STARVATION RESPONSE 1"/>
    <property type="match status" value="1"/>
</dbReference>
<dbReference type="InterPro" id="IPR006868">
    <property type="entry name" value="DUF630"/>
</dbReference>
<evidence type="ECO:0000259" key="3">
    <source>
        <dbReference type="Pfam" id="PF04782"/>
    </source>
</evidence>
<accession>A0AAV1C3D9</accession>